<gene>
    <name evidence="11 13" type="primary">glyS</name>
    <name evidence="13" type="ORF">MAF45_02220</name>
</gene>
<evidence type="ECO:0000256" key="9">
    <source>
        <dbReference type="ARBA" id="ARBA00023146"/>
    </source>
</evidence>
<sequence>MTSLLVELQTEELPPKALKKLSEAFGRGIEKSLRGQGLLSAGSRSEIYATPRRLAVHITDVLARSEDKPFSKKLMPKAIGFSVDGKPSAPLLKKMEALGFGKDLSSLRTKQENGKEFLYVEGKLPGVELAAGLEKAISESCRNLPIPRVMSYQLPDGVTTVEFVRPVRYLTALYGEQIVPISLFGLESGRTTRGHRFMAPPEMEITSADSYASQMREAFVMVSYEERRAKLVELLHAKAKELGGTPIMPEGLIDEVTALTEWPVVYSSSFEKEFLSVPEECLILTMQLNQKYFPMRDASGRLMNQFLLVSQLVARDGGKEISSGNARVVRARLADAKFFYETDQKETLASRVPGLSNVVYHAQLGSQLERMERVRAIASIIAMFLHADAEKAARAAYLAKADLRTQMVGEFPELQGVMGQYYALHDGEPAEVALAIREHYLPRFAGDRLPSTPISIAVAMADKLDTLGGMFGIGQAPTGEKDPYALRRHAISVLRMLIEKQIPAKLTKILELTYEVERHVKGVGDFRSELASFFYDRLRVMFKDAGYTAQELEAVLAPRPDLIMDIPARLKAVRSFEALPEAEALAGANKRIGNILKKAQGTAASGVRPELLADEAEKKLFEAIEEVRPKAEADFASGAYEAMLSRLAALKAPVDEFFEKVMVNAEDPQLRSNRLALLQKLHGLMNQVAELSSLAK</sequence>
<dbReference type="PANTHER" id="PTHR30075">
    <property type="entry name" value="GLYCYL-TRNA SYNTHETASE"/>
    <property type="match status" value="1"/>
</dbReference>
<evidence type="ECO:0000256" key="6">
    <source>
        <dbReference type="ARBA" id="ARBA00022741"/>
    </source>
</evidence>
<dbReference type="SUPFAM" id="SSF109604">
    <property type="entry name" value="HD-domain/PDEase-like"/>
    <property type="match status" value="1"/>
</dbReference>
<keyword evidence="14" id="KW-1185">Reference proteome</keyword>
<keyword evidence="7 11" id="KW-0067">ATP-binding</keyword>
<dbReference type="GO" id="GO:0004820">
    <property type="term" value="F:glycine-tRNA ligase activity"/>
    <property type="evidence" value="ECO:0007669"/>
    <property type="project" value="UniProtKB-EC"/>
</dbReference>
<dbReference type="Proteomes" id="UP001297600">
    <property type="component" value="Unassembled WGS sequence"/>
</dbReference>
<dbReference type="InterPro" id="IPR006194">
    <property type="entry name" value="Gly-tRNA-synth_heterodimer"/>
</dbReference>
<comment type="subunit">
    <text evidence="3 11">Tetramer of two alpha and two beta subunits.</text>
</comment>
<comment type="subcellular location">
    <subcellularLocation>
        <location evidence="1 11">Cytoplasm</location>
    </subcellularLocation>
</comment>
<protein>
    <recommendedName>
        <fullName evidence="11">Glycine--tRNA ligase beta subunit</fullName>
        <ecNumber evidence="11">6.1.1.14</ecNumber>
    </recommendedName>
    <alternativeName>
        <fullName evidence="11">Glycyl-tRNA synthetase beta subunit</fullName>
        <shortName evidence="11">GlyRS</shortName>
    </alternativeName>
</protein>
<evidence type="ECO:0000256" key="8">
    <source>
        <dbReference type="ARBA" id="ARBA00022917"/>
    </source>
</evidence>
<name>A0ABS9MNS9_9BURK</name>
<dbReference type="InterPro" id="IPR008909">
    <property type="entry name" value="DALR_anticod-bd"/>
</dbReference>
<organism evidence="13 14">
    <name type="scientific">Mesosutterella porci</name>
    <dbReference type="NCBI Taxonomy" id="2915351"/>
    <lineage>
        <taxon>Bacteria</taxon>
        <taxon>Pseudomonadati</taxon>
        <taxon>Pseudomonadota</taxon>
        <taxon>Betaproteobacteria</taxon>
        <taxon>Burkholderiales</taxon>
        <taxon>Sutterellaceae</taxon>
        <taxon>Mesosutterella</taxon>
    </lineage>
</organism>
<dbReference type="PRINTS" id="PR01045">
    <property type="entry name" value="TRNASYNTHGB"/>
</dbReference>
<dbReference type="NCBIfam" id="TIGR00211">
    <property type="entry name" value="glyS"/>
    <property type="match status" value="1"/>
</dbReference>
<keyword evidence="4 11" id="KW-0963">Cytoplasm</keyword>
<comment type="caution">
    <text evidence="13">The sequence shown here is derived from an EMBL/GenBank/DDBJ whole genome shotgun (WGS) entry which is preliminary data.</text>
</comment>
<feature type="domain" description="DALR anticodon binding" evidence="12">
    <location>
        <begin position="588"/>
        <end position="687"/>
    </location>
</feature>
<proteinExistence type="inferred from homology"/>
<evidence type="ECO:0000256" key="3">
    <source>
        <dbReference type="ARBA" id="ARBA00011209"/>
    </source>
</evidence>
<keyword evidence="9 11" id="KW-0030">Aminoacyl-tRNA synthetase</keyword>
<evidence type="ECO:0000313" key="13">
    <source>
        <dbReference type="EMBL" id="MCG5030273.1"/>
    </source>
</evidence>
<dbReference type="EMBL" id="JAKNCT010000002">
    <property type="protein sequence ID" value="MCG5030273.1"/>
    <property type="molecule type" value="Genomic_DNA"/>
</dbReference>
<evidence type="ECO:0000256" key="4">
    <source>
        <dbReference type="ARBA" id="ARBA00022490"/>
    </source>
</evidence>
<keyword evidence="8 11" id="KW-0648">Protein biosynthesis</keyword>
<dbReference type="InterPro" id="IPR015944">
    <property type="entry name" value="Gly-tRNA-synth_bsu"/>
</dbReference>
<accession>A0ABS9MNS9</accession>
<evidence type="ECO:0000256" key="10">
    <source>
        <dbReference type="ARBA" id="ARBA00047937"/>
    </source>
</evidence>
<dbReference type="PANTHER" id="PTHR30075:SF2">
    <property type="entry name" value="GLYCINE--TRNA LIGASE, CHLOROPLASTIC_MITOCHONDRIAL 2"/>
    <property type="match status" value="1"/>
</dbReference>
<dbReference type="HAMAP" id="MF_00255">
    <property type="entry name" value="Gly_tRNA_synth_beta"/>
    <property type="match status" value="1"/>
</dbReference>
<dbReference type="RefSeq" id="WP_237977927.1">
    <property type="nucleotide sequence ID" value="NZ_JAKNCT010000002.1"/>
</dbReference>
<reference evidence="13 14" key="1">
    <citation type="submission" date="2022-02" db="EMBL/GenBank/DDBJ databases">
        <title>Mesosutterella porci, a novel member of the family Sutterellaceae from pig feces.</title>
        <authorList>
            <person name="Wylensek D."/>
            <person name="Clavel T."/>
        </authorList>
    </citation>
    <scope>NUCLEOTIDE SEQUENCE [LARGE SCALE GENOMIC DNA]</scope>
    <source>
        <strain evidence="14">oilRF-744-wt-GAM-9</strain>
    </source>
</reference>
<dbReference type="Pfam" id="PF02092">
    <property type="entry name" value="tRNA_synt_2f"/>
    <property type="match status" value="1"/>
</dbReference>
<evidence type="ECO:0000256" key="2">
    <source>
        <dbReference type="ARBA" id="ARBA00008226"/>
    </source>
</evidence>
<dbReference type="EC" id="6.1.1.14" evidence="11"/>
<evidence type="ECO:0000256" key="11">
    <source>
        <dbReference type="HAMAP-Rule" id="MF_00255"/>
    </source>
</evidence>
<evidence type="ECO:0000259" key="12">
    <source>
        <dbReference type="Pfam" id="PF05746"/>
    </source>
</evidence>
<evidence type="ECO:0000256" key="5">
    <source>
        <dbReference type="ARBA" id="ARBA00022598"/>
    </source>
</evidence>
<comment type="similarity">
    <text evidence="2 11">Belongs to the class-II aminoacyl-tRNA synthetase family.</text>
</comment>
<evidence type="ECO:0000256" key="7">
    <source>
        <dbReference type="ARBA" id="ARBA00022840"/>
    </source>
</evidence>
<evidence type="ECO:0000256" key="1">
    <source>
        <dbReference type="ARBA" id="ARBA00004496"/>
    </source>
</evidence>
<comment type="catalytic activity">
    <reaction evidence="10 11">
        <text>tRNA(Gly) + glycine + ATP = glycyl-tRNA(Gly) + AMP + diphosphate</text>
        <dbReference type="Rhea" id="RHEA:16013"/>
        <dbReference type="Rhea" id="RHEA-COMP:9664"/>
        <dbReference type="Rhea" id="RHEA-COMP:9683"/>
        <dbReference type="ChEBI" id="CHEBI:30616"/>
        <dbReference type="ChEBI" id="CHEBI:33019"/>
        <dbReference type="ChEBI" id="CHEBI:57305"/>
        <dbReference type="ChEBI" id="CHEBI:78442"/>
        <dbReference type="ChEBI" id="CHEBI:78522"/>
        <dbReference type="ChEBI" id="CHEBI:456215"/>
        <dbReference type="EC" id="6.1.1.14"/>
    </reaction>
</comment>
<keyword evidence="6 11" id="KW-0547">Nucleotide-binding</keyword>
<dbReference type="PROSITE" id="PS50861">
    <property type="entry name" value="AA_TRNA_LIGASE_II_GLYAB"/>
    <property type="match status" value="1"/>
</dbReference>
<evidence type="ECO:0000313" key="14">
    <source>
        <dbReference type="Proteomes" id="UP001297600"/>
    </source>
</evidence>
<dbReference type="Pfam" id="PF05746">
    <property type="entry name" value="DALR_1"/>
    <property type="match status" value="1"/>
</dbReference>
<keyword evidence="5 11" id="KW-0436">Ligase</keyword>